<feature type="region of interest" description="Disordered" evidence="1">
    <location>
        <begin position="1"/>
        <end position="45"/>
    </location>
</feature>
<accession>A0ABP7SDC7</accession>
<evidence type="ECO:0000256" key="1">
    <source>
        <dbReference type="SAM" id="MobiDB-lite"/>
    </source>
</evidence>
<keyword evidence="3" id="KW-1185">Reference proteome</keyword>
<feature type="region of interest" description="Disordered" evidence="1">
    <location>
        <begin position="81"/>
        <end position="106"/>
    </location>
</feature>
<protein>
    <submittedName>
        <fullName evidence="2">Uncharacterized protein</fullName>
    </submittedName>
</protein>
<proteinExistence type="predicted"/>
<feature type="compositionally biased region" description="Basic and acidic residues" evidence="1">
    <location>
        <begin position="1"/>
        <end position="11"/>
    </location>
</feature>
<gene>
    <name evidence="2" type="ORF">GCM10022232_58860</name>
</gene>
<name>A0ABP7SDC7_9ACTN</name>
<sequence length="147" mass="15789">MSSGATEDRNIGDVPVHWAGPLRQSASGETEDRNDARTSRSARRYRVAVALRVDRGSQNRHRESGHGAGLAWRWSSGAKDLNFGMTSPSRTDARVASPSAATEDCNPECHRTQVLKSLWWSLSGATEDRNLRATCSPSGGGGGRPLG</sequence>
<comment type="caution">
    <text evidence="2">The sequence shown here is derived from an EMBL/GenBank/DDBJ whole genome shotgun (WGS) entry which is preliminary data.</text>
</comment>
<organism evidence="2 3">
    <name type="scientific">Streptomyces plumbiresistens</name>
    <dbReference type="NCBI Taxonomy" id="511811"/>
    <lineage>
        <taxon>Bacteria</taxon>
        <taxon>Bacillati</taxon>
        <taxon>Actinomycetota</taxon>
        <taxon>Actinomycetes</taxon>
        <taxon>Kitasatosporales</taxon>
        <taxon>Streptomycetaceae</taxon>
        <taxon>Streptomyces</taxon>
    </lineage>
</organism>
<dbReference type="Proteomes" id="UP001500456">
    <property type="component" value="Unassembled WGS sequence"/>
</dbReference>
<dbReference type="EMBL" id="BAAAZX010000018">
    <property type="protein sequence ID" value="GAA4010165.1"/>
    <property type="molecule type" value="Genomic_DNA"/>
</dbReference>
<evidence type="ECO:0000313" key="2">
    <source>
        <dbReference type="EMBL" id="GAA4010165.1"/>
    </source>
</evidence>
<evidence type="ECO:0000313" key="3">
    <source>
        <dbReference type="Proteomes" id="UP001500456"/>
    </source>
</evidence>
<reference evidence="3" key="1">
    <citation type="journal article" date="2019" name="Int. J. Syst. Evol. Microbiol.">
        <title>The Global Catalogue of Microorganisms (GCM) 10K type strain sequencing project: providing services to taxonomists for standard genome sequencing and annotation.</title>
        <authorList>
            <consortium name="The Broad Institute Genomics Platform"/>
            <consortium name="The Broad Institute Genome Sequencing Center for Infectious Disease"/>
            <person name="Wu L."/>
            <person name="Ma J."/>
        </authorList>
    </citation>
    <scope>NUCLEOTIDE SEQUENCE [LARGE SCALE GENOMIC DNA]</scope>
    <source>
        <strain evidence="3">JCM 16924</strain>
    </source>
</reference>